<dbReference type="Proteomes" id="UP000242525">
    <property type="component" value="Unassembled WGS sequence"/>
</dbReference>
<protein>
    <recommendedName>
        <fullName evidence="6">Inhibitor of apoptosis repeat-containing protein</fullName>
    </recommendedName>
</protein>
<dbReference type="InterPro" id="IPR001370">
    <property type="entry name" value="BIR_rpt"/>
</dbReference>
<dbReference type="SMART" id="SM00238">
    <property type="entry name" value="BIR"/>
    <property type="match status" value="2"/>
</dbReference>
<reference evidence="4" key="1">
    <citation type="submission" date="2014-03" db="EMBL/GenBank/DDBJ databases">
        <authorList>
            <person name="Casaregola S."/>
        </authorList>
    </citation>
    <scope>NUCLEOTIDE SEQUENCE [LARGE SCALE GENOMIC DNA]</scope>
    <source>
        <strain evidence="4">CLIB 918</strain>
    </source>
</reference>
<dbReference type="CDD" id="cd00022">
    <property type="entry name" value="BIR"/>
    <property type="match status" value="1"/>
</dbReference>
<evidence type="ECO:0008006" key="6">
    <source>
        <dbReference type="Google" id="ProtNLM"/>
    </source>
</evidence>
<proteinExistence type="predicted"/>
<sequence length="458" mass="51535">MQPPNYHSVEARIKSFDGAKISCKKVVFWPHNEPTAMELANAGFYFTPKPDTQDSVTCYLCNITVEGWRKITTSPTDTHFKQNEKCPLANLNAEGENGNFIRLKTFFRFIESCNDTETLLNRGDSVWPHDGTDWISSSTAMASAGFYYAPNEIGEDYGLCPFCGLGLDGWELEDEPLKEHTLKSPRCRFVRSFQREPAVVKRAAEKRIKKNNTQMKSKRTTTSGFKHKKMKMVSKIPVMLDFKAKRQEITSKVLAPKSVNHNYLTQMEQIQDEMKIPRTKISLNIKRPLNTTKSGNYLLEHAPEPVPKLLQKDVSKPVLNSNIKQEAKPGVKSKKSPSTTQQVLESQSVSDQAISNSPGVLVEIPNLINSDSCRDESQLEPADCITDPDSIFDIVDSVKSIPLSDELKDLTVRQYLAYLADEAEAKVKEGLDKMIEKIREVSAKAVQSLENLPVKVET</sequence>
<dbReference type="AlphaFoldDB" id="A0A0J9YHC1"/>
<keyword evidence="5" id="KW-1185">Reference proteome</keyword>
<dbReference type="Gene3D" id="1.10.1170.10">
    <property type="entry name" value="Inhibitor Of Apoptosis Protein (2mihbC-IAP-1), Chain A"/>
    <property type="match status" value="2"/>
</dbReference>
<dbReference type="InterPro" id="IPR051190">
    <property type="entry name" value="Baculoviral_IAP"/>
</dbReference>
<dbReference type="EMBL" id="CCBN010000001">
    <property type="protein sequence ID" value="CDO51187.1"/>
    <property type="molecule type" value="Genomic_DNA"/>
</dbReference>
<dbReference type="PANTHER" id="PTHR46771:SF5">
    <property type="entry name" value="DETERIN"/>
    <property type="match status" value="1"/>
</dbReference>
<dbReference type="OrthoDB" id="2196114at2759"/>
<dbReference type="PROSITE" id="PS50143">
    <property type="entry name" value="BIR_REPEAT_2"/>
    <property type="match status" value="2"/>
</dbReference>
<dbReference type="SUPFAM" id="SSF57924">
    <property type="entry name" value="Inhibitor of apoptosis (IAP) repeat"/>
    <property type="match status" value="2"/>
</dbReference>
<accession>A0A0J9YHC1</accession>
<dbReference type="Pfam" id="PF00653">
    <property type="entry name" value="BIR"/>
    <property type="match status" value="2"/>
</dbReference>
<evidence type="ECO:0000256" key="1">
    <source>
        <dbReference type="ARBA" id="ARBA00022723"/>
    </source>
</evidence>
<evidence type="ECO:0000313" key="4">
    <source>
        <dbReference type="EMBL" id="CDO51187.1"/>
    </source>
</evidence>
<evidence type="ECO:0000256" key="3">
    <source>
        <dbReference type="SAM" id="MobiDB-lite"/>
    </source>
</evidence>
<evidence type="ECO:0000313" key="5">
    <source>
        <dbReference type="Proteomes" id="UP000242525"/>
    </source>
</evidence>
<keyword evidence="2" id="KW-0862">Zinc</keyword>
<organism evidence="4 5">
    <name type="scientific">Geotrichum candidum</name>
    <name type="common">Oospora lactis</name>
    <name type="synonym">Dipodascus geotrichum</name>
    <dbReference type="NCBI Taxonomy" id="1173061"/>
    <lineage>
        <taxon>Eukaryota</taxon>
        <taxon>Fungi</taxon>
        <taxon>Dikarya</taxon>
        <taxon>Ascomycota</taxon>
        <taxon>Saccharomycotina</taxon>
        <taxon>Dipodascomycetes</taxon>
        <taxon>Dipodascales</taxon>
        <taxon>Dipodascaceae</taxon>
        <taxon>Geotrichum</taxon>
    </lineage>
</organism>
<name>A0A0J9YHC1_GEOCN</name>
<dbReference type="PANTHER" id="PTHR46771">
    <property type="entry name" value="DETERIN"/>
    <property type="match status" value="1"/>
</dbReference>
<comment type="caution">
    <text evidence="4">The sequence shown here is derived from an EMBL/GenBank/DDBJ whole genome shotgun (WGS) entry which is preliminary data.</text>
</comment>
<feature type="compositionally biased region" description="Polar residues" evidence="3">
    <location>
        <begin position="336"/>
        <end position="351"/>
    </location>
</feature>
<dbReference type="STRING" id="1173061.A0A0J9YHC1"/>
<feature type="region of interest" description="Disordered" evidence="3">
    <location>
        <begin position="322"/>
        <end position="351"/>
    </location>
</feature>
<dbReference type="GO" id="GO:0046872">
    <property type="term" value="F:metal ion binding"/>
    <property type="evidence" value="ECO:0007669"/>
    <property type="project" value="UniProtKB-KW"/>
</dbReference>
<keyword evidence="1" id="KW-0479">Metal-binding</keyword>
<gene>
    <name evidence="4" type="ORF">BN980_GECA01s02221g</name>
</gene>
<evidence type="ECO:0000256" key="2">
    <source>
        <dbReference type="ARBA" id="ARBA00022833"/>
    </source>
</evidence>